<name>A0A1R1YG34_9FUNG</name>
<gene>
    <name evidence="2" type="ORF">AYI70_g621</name>
</gene>
<evidence type="ECO:0000313" key="3">
    <source>
        <dbReference type="Proteomes" id="UP000187283"/>
    </source>
</evidence>
<dbReference type="Proteomes" id="UP000187283">
    <property type="component" value="Unassembled WGS sequence"/>
</dbReference>
<dbReference type="AlphaFoldDB" id="A0A1R1YG34"/>
<evidence type="ECO:0000313" key="2">
    <source>
        <dbReference type="EMBL" id="OMJ25834.1"/>
    </source>
</evidence>
<evidence type="ECO:0000256" key="1">
    <source>
        <dbReference type="SAM" id="MobiDB-lite"/>
    </source>
</evidence>
<feature type="compositionally biased region" description="Basic and acidic residues" evidence="1">
    <location>
        <begin position="30"/>
        <end position="47"/>
    </location>
</feature>
<proteinExistence type="predicted"/>
<feature type="region of interest" description="Disordered" evidence="1">
    <location>
        <begin position="18"/>
        <end position="57"/>
    </location>
</feature>
<reference evidence="2 3" key="1">
    <citation type="submission" date="2017-01" db="EMBL/GenBank/DDBJ databases">
        <authorList>
            <person name="Mah S.A."/>
            <person name="Swanson W.J."/>
            <person name="Moy G.W."/>
            <person name="Vacquier V.D."/>
        </authorList>
    </citation>
    <scope>NUCLEOTIDE SEQUENCE [LARGE SCALE GENOMIC DNA]</scope>
    <source>
        <strain evidence="2 3">GSMNP</strain>
    </source>
</reference>
<sequence>MSINNFLSSGTQNYGNEDLVGIDAGSDAGMIDRRDSRSSNSRGRDSGRGNSSRQHAYDDVDVELGGFGIESSHVPTNINYDAKNHGRNGKMQASSTKVFQCSRFPFDIYISGKYESNHGSDKPNVRGSRTTGNIGGDMGRRSSFGEDTVVSHTSTSTAGSPISNVISAHSAGYNSFEQNEEFERTSRFDFGKMFRDITHLNHG</sequence>
<feature type="region of interest" description="Disordered" evidence="1">
    <location>
        <begin position="117"/>
        <end position="143"/>
    </location>
</feature>
<feature type="non-terminal residue" evidence="2">
    <location>
        <position position="203"/>
    </location>
</feature>
<comment type="caution">
    <text evidence="2">The sequence shown here is derived from an EMBL/GenBank/DDBJ whole genome shotgun (WGS) entry which is preliminary data.</text>
</comment>
<organism evidence="2 3">
    <name type="scientific">Smittium culicis</name>
    <dbReference type="NCBI Taxonomy" id="133412"/>
    <lineage>
        <taxon>Eukaryota</taxon>
        <taxon>Fungi</taxon>
        <taxon>Fungi incertae sedis</taxon>
        <taxon>Zoopagomycota</taxon>
        <taxon>Kickxellomycotina</taxon>
        <taxon>Harpellomycetes</taxon>
        <taxon>Harpellales</taxon>
        <taxon>Legeriomycetaceae</taxon>
        <taxon>Smittium</taxon>
    </lineage>
</organism>
<dbReference type="EMBL" id="LSSN01000105">
    <property type="protein sequence ID" value="OMJ25834.1"/>
    <property type="molecule type" value="Genomic_DNA"/>
</dbReference>
<protein>
    <submittedName>
        <fullName evidence="2">Uncharacterized protein</fullName>
    </submittedName>
</protein>
<accession>A0A1R1YG34</accession>
<keyword evidence="3" id="KW-1185">Reference proteome</keyword>